<dbReference type="NCBIfam" id="NF008277">
    <property type="entry name" value="PRK11055.1"/>
    <property type="match status" value="1"/>
</dbReference>
<dbReference type="PANTHER" id="PTHR10091:SF0">
    <property type="entry name" value="GALACTOSE MUTAROTASE"/>
    <property type="match status" value="1"/>
</dbReference>
<accession>A0A495XUZ3</accession>
<dbReference type="PIRSF" id="PIRSF005096">
    <property type="entry name" value="GALM"/>
    <property type="match status" value="1"/>
</dbReference>
<dbReference type="RefSeq" id="WP_121030475.1">
    <property type="nucleotide sequence ID" value="NZ_RBXT01000001.1"/>
</dbReference>
<feature type="binding site" evidence="8">
    <location>
        <begin position="166"/>
        <end position="168"/>
    </location>
    <ligand>
        <name>beta-D-galactose</name>
        <dbReference type="ChEBI" id="CHEBI:27667"/>
    </ligand>
</feature>
<dbReference type="GO" id="GO:0006006">
    <property type="term" value="P:glucose metabolic process"/>
    <property type="evidence" value="ECO:0007669"/>
    <property type="project" value="TreeGrafter"/>
</dbReference>
<dbReference type="InterPro" id="IPR008183">
    <property type="entry name" value="Aldose_1/G6P_1-epimerase"/>
</dbReference>
<keyword evidence="3 5" id="KW-0413">Isomerase</keyword>
<comment type="caution">
    <text evidence="9">The sequence shown here is derived from an EMBL/GenBank/DDBJ whole genome shotgun (WGS) entry which is preliminary data.</text>
</comment>
<dbReference type="GO" id="GO:0004034">
    <property type="term" value="F:aldose 1-epimerase activity"/>
    <property type="evidence" value="ECO:0007669"/>
    <property type="project" value="UniProtKB-EC"/>
</dbReference>
<evidence type="ECO:0000256" key="3">
    <source>
        <dbReference type="ARBA" id="ARBA00023235"/>
    </source>
</evidence>
<dbReference type="GO" id="GO:0030246">
    <property type="term" value="F:carbohydrate binding"/>
    <property type="evidence" value="ECO:0007669"/>
    <property type="project" value="InterPro"/>
</dbReference>
<feature type="active site" description="Proton donor" evidence="6">
    <location>
        <position position="166"/>
    </location>
</feature>
<dbReference type="EC" id="5.1.3.3" evidence="5"/>
<gene>
    <name evidence="9" type="ORF">DFJ68_0318</name>
</gene>
<sequence length="333" mass="34957">MTIPTSPAEPVVVTAPGIAVELVPFGAAVRRLLVTDAGGRTVDVVLGHRDVSAYDGRGGYLGAVVGRLANRLGGAGFDLDGRHHDVTANEGTTSLHGGLEGFDQRRWDVVSRTGSSVTFALDSPDGDQGYPGHVHVEVTYAVEAGRVSIAYVATTDKPTVVNLTNHAYVNLTGEGSGPVDEHRLTVPASRYTPVGADLLPTGEIADVSETPFDLREATRLGDALDRGGEQLRYGGGIDHNLVVDGAGMREVARLEAPSAPTLVVESDQPGLQVYTGAHFDDTVVGVGGRTYGPRAGIALETQGFPDAPHHDGFPSVVLRPGETYRTTTVWTFS</sequence>
<dbReference type="UniPathway" id="UPA00242"/>
<evidence type="ECO:0000256" key="7">
    <source>
        <dbReference type="PIRSR" id="PIRSR005096-2"/>
    </source>
</evidence>
<feature type="binding site" evidence="8">
    <location>
        <begin position="70"/>
        <end position="71"/>
    </location>
    <ligand>
        <name>beta-D-galactose</name>
        <dbReference type="ChEBI" id="CHEBI:27667"/>
    </ligand>
</feature>
<dbReference type="Pfam" id="PF01263">
    <property type="entry name" value="Aldose_epim"/>
    <property type="match status" value="1"/>
</dbReference>
<feature type="active site" description="Proton acceptor" evidence="6">
    <location>
        <position position="300"/>
    </location>
</feature>
<proteinExistence type="inferred from homology"/>
<reference evidence="9 10" key="1">
    <citation type="submission" date="2018-10" db="EMBL/GenBank/DDBJ databases">
        <title>Sequencing the genomes of 1000 actinobacteria strains.</title>
        <authorList>
            <person name="Klenk H.-P."/>
        </authorList>
    </citation>
    <scope>NUCLEOTIDE SEQUENCE [LARGE SCALE GENOMIC DNA]</scope>
    <source>
        <strain evidence="9 10">DSM 44267</strain>
    </source>
</reference>
<dbReference type="InterPro" id="IPR014718">
    <property type="entry name" value="GH-type_carb-bd"/>
</dbReference>
<evidence type="ECO:0000256" key="2">
    <source>
        <dbReference type="ARBA" id="ARBA00006206"/>
    </source>
</evidence>
<evidence type="ECO:0000256" key="1">
    <source>
        <dbReference type="ARBA" id="ARBA00005028"/>
    </source>
</evidence>
<evidence type="ECO:0000256" key="4">
    <source>
        <dbReference type="ARBA" id="ARBA00023277"/>
    </source>
</evidence>
<dbReference type="Proteomes" id="UP000278440">
    <property type="component" value="Unassembled WGS sequence"/>
</dbReference>
<comment type="pathway">
    <text evidence="1 5">Carbohydrate metabolism; hexose metabolism.</text>
</comment>
<evidence type="ECO:0000313" key="9">
    <source>
        <dbReference type="EMBL" id="RKT76915.1"/>
    </source>
</evidence>
<keyword evidence="10" id="KW-1185">Reference proteome</keyword>
<dbReference type="InterPro" id="IPR047215">
    <property type="entry name" value="Galactose_mutarotase-like"/>
</dbReference>
<evidence type="ECO:0000313" key="10">
    <source>
        <dbReference type="Proteomes" id="UP000278440"/>
    </source>
</evidence>
<dbReference type="EMBL" id="RBXT01000001">
    <property type="protein sequence ID" value="RKT76915.1"/>
    <property type="molecule type" value="Genomic_DNA"/>
</dbReference>
<protein>
    <recommendedName>
        <fullName evidence="5">Aldose 1-epimerase</fullName>
        <ecNumber evidence="5">5.1.3.3</ecNumber>
    </recommendedName>
</protein>
<dbReference type="GO" id="GO:0005737">
    <property type="term" value="C:cytoplasm"/>
    <property type="evidence" value="ECO:0007669"/>
    <property type="project" value="TreeGrafter"/>
</dbReference>
<dbReference type="GO" id="GO:0033499">
    <property type="term" value="P:galactose catabolic process via UDP-galactose, Leloir pathway"/>
    <property type="evidence" value="ECO:0007669"/>
    <property type="project" value="TreeGrafter"/>
</dbReference>
<evidence type="ECO:0000256" key="5">
    <source>
        <dbReference type="PIRNR" id="PIRNR005096"/>
    </source>
</evidence>
<evidence type="ECO:0000256" key="8">
    <source>
        <dbReference type="PIRSR" id="PIRSR005096-3"/>
    </source>
</evidence>
<dbReference type="CDD" id="cd09019">
    <property type="entry name" value="galactose_mutarotase_like"/>
    <property type="match status" value="1"/>
</dbReference>
<evidence type="ECO:0000256" key="6">
    <source>
        <dbReference type="PIRSR" id="PIRSR005096-1"/>
    </source>
</evidence>
<comment type="catalytic activity">
    <reaction evidence="5">
        <text>alpha-D-glucose = beta-D-glucose</text>
        <dbReference type="Rhea" id="RHEA:10264"/>
        <dbReference type="ChEBI" id="CHEBI:15903"/>
        <dbReference type="ChEBI" id="CHEBI:17925"/>
        <dbReference type="EC" id="5.1.3.3"/>
    </reaction>
</comment>
<dbReference type="Gene3D" id="2.70.98.10">
    <property type="match status" value="1"/>
</dbReference>
<name>A0A495XUZ3_9MICO</name>
<organism evidence="9 10">
    <name type="scientific">Terracoccus luteus</name>
    <dbReference type="NCBI Taxonomy" id="53356"/>
    <lineage>
        <taxon>Bacteria</taxon>
        <taxon>Bacillati</taxon>
        <taxon>Actinomycetota</taxon>
        <taxon>Actinomycetes</taxon>
        <taxon>Micrococcales</taxon>
        <taxon>Intrasporangiaceae</taxon>
        <taxon>Terracoccus</taxon>
    </lineage>
</organism>
<dbReference type="InterPro" id="IPR015443">
    <property type="entry name" value="Aldose_1-epimerase"/>
</dbReference>
<keyword evidence="4 5" id="KW-0119">Carbohydrate metabolism</keyword>
<dbReference type="PANTHER" id="PTHR10091">
    <property type="entry name" value="ALDOSE-1-EPIMERASE"/>
    <property type="match status" value="1"/>
</dbReference>
<dbReference type="AlphaFoldDB" id="A0A495XUZ3"/>
<dbReference type="OrthoDB" id="9779408at2"/>
<dbReference type="SUPFAM" id="SSF74650">
    <property type="entry name" value="Galactose mutarotase-like"/>
    <property type="match status" value="1"/>
</dbReference>
<dbReference type="InterPro" id="IPR011013">
    <property type="entry name" value="Gal_mutarotase_sf_dom"/>
</dbReference>
<comment type="similarity">
    <text evidence="2 5">Belongs to the aldose epimerase family.</text>
</comment>
<feature type="binding site" evidence="7">
    <location>
        <position position="238"/>
    </location>
    <ligand>
        <name>beta-D-galactose</name>
        <dbReference type="ChEBI" id="CHEBI:27667"/>
    </ligand>
</feature>